<protein>
    <submittedName>
        <fullName evidence="1">Uncharacterized protein</fullName>
    </submittedName>
</protein>
<keyword evidence="2" id="KW-1185">Reference proteome</keyword>
<reference evidence="1 2" key="1">
    <citation type="submission" date="2020-08" db="EMBL/GenBank/DDBJ databases">
        <title>Genome sequence of Erysipelothrix inopinata DSM 15511T.</title>
        <authorList>
            <person name="Hyun D.-W."/>
            <person name="Bae J.-W."/>
        </authorList>
    </citation>
    <scope>NUCLEOTIDE SEQUENCE [LARGE SCALE GENOMIC DNA]</scope>
    <source>
        <strain evidence="1 2">DSM 15511</strain>
    </source>
</reference>
<organism evidence="1 2">
    <name type="scientific">Erysipelothrix inopinata</name>
    <dbReference type="NCBI Taxonomy" id="225084"/>
    <lineage>
        <taxon>Bacteria</taxon>
        <taxon>Bacillati</taxon>
        <taxon>Bacillota</taxon>
        <taxon>Erysipelotrichia</taxon>
        <taxon>Erysipelotrichales</taxon>
        <taxon>Erysipelotrichaceae</taxon>
        <taxon>Erysipelothrix</taxon>
    </lineage>
</organism>
<evidence type="ECO:0000313" key="2">
    <source>
        <dbReference type="Proteomes" id="UP000515928"/>
    </source>
</evidence>
<accession>A0A7G9S0J0</accession>
<sequence>MLQDRITRVINNHQYSCAHTSHYLYVLKGFQKVLNDYTVPVDFFNQDSIKSKKNMAILYEDAATLSDDVVSLLNEYEYDIWIVDFNFFDEGYLVTKVSSVHDKNTAFMGDFLVSYKPIAWTIERKTLNIFNTINPLRGLHVDESLNDIQRYDMLFTK</sequence>
<dbReference type="KEGG" id="eio:H9L01_03075"/>
<dbReference type="EMBL" id="CP060715">
    <property type="protein sequence ID" value="QNN61365.1"/>
    <property type="molecule type" value="Genomic_DNA"/>
</dbReference>
<dbReference type="RefSeq" id="WP_187534565.1">
    <property type="nucleotide sequence ID" value="NZ_CBCSHU010000006.1"/>
</dbReference>
<proteinExistence type="predicted"/>
<evidence type="ECO:0000313" key="1">
    <source>
        <dbReference type="EMBL" id="QNN61365.1"/>
    </source>
</evidence>
<name>A0A7G9S0J0_9FIRM</name>
<dbReference type="AlphaFoldDB" id="A0A7G9S0J0"/>
<gene>
    <name evidence="1" type="ORF">H9L01_03075</name>
</gene>
<dbReference type="Proteomes" id="UP000515928">
    <property type="component" value="Chromosome"/>
</dbReference>